<feature type="domain" description="Response regulatory" evidence="2">
    <location>
        <begin position="12"/>
        <end position="128"/>
    </location>
</feature>
<keyword evidence="4" id="KW-1185">Reference proteome</keyword>
<dbReference type="GO" id="GO:0000160">
    <property type="term" value="P:phosphorelay signal transduction system"/>
    <property type="evidence" value="ECO:0007669"/>
    <property type="project" value="InterPro"/>
</dbReference>
<dbReference type="InterPro" id="IPR011006">
    <property type="entry name" value="CheY-like_superfamily"/>
</dbReference>
<reference evidence="3 4" key="1">
    <citation type="submission" date="2018-05" db="EMBL/GenBank/DDBJ databases">
        <title>Rhodobacteraceae gen. nov., sp. nov. isolated from sea water.</title>
        <authorList>
            <person name="Ren Y."/>
        </authorList>
    </citation>
    <scope>NUCLEOTIDE SEQUENCE [LARGE SCALE GENOMIC DNA]</scope>
    <source>
        <strain evidence="3 4">TG-679</strain>
    </source>
</reference>
<dbReference type="AlphaFoldDB" id="A0A2V2LLL9"/>
<comment type="caution">
    <text evidence="3">The sequence shown here is derived from an EMBL/GenBank/DDBJ whole genome shotgun (WGS) entry which is preliminary data.</text>
</comment>
<dbReference type="PROSITE" id="PS50110">
    <property type="entry name" value="RESPONSE_REGULATORY"/>
    <property type="match status" value="1"/>
</dbReference>
<protein>
    <recommendedName>
        <fullName evidence="2">Response regulatory domain-containing protein</fullName>
    </recommendedName>
</protein>
<dbReference type="InterPro" id="IPR001789">
    <property type="entry name" value="Sig_transdc_resp-reg_receiver"/>
</dbReference>
<comment type="caution">
    <text evidence="1">Lacks conserved residue(s) required for the propagation of feature annotation.</text>
</comment>
<dbReference type="EMBL" id="QGKU01000012">
    <property type="protein sequence ID" value="PWR04106.1"/>
    <property type="molecule type" value="Genomic_DNA"/>
</dbReference>
<gene>
    <name evidence="3" type="ORF">DKT77_03440</name>
</gene>
<evidence type="ECO:0000313" key="3">
    <source>
        <dbReference type="EMBL" id="PWR04106.1"/>
    </source>
</evidence>
<evidence type="ECO:0000259" key="2">
    <source>
        <dbReference type="PROSITE" id="PS50110"/>
    </source>
</evidence>
<name>A0A2V2LLL9_9RHOB</name>
<evidence type="ECO:0000256" key="1">
    <source>
        <dbReference type="PROSITE-ProRule" id="PRU00169"/>
    </source>
</evidence>
<sequence length="132" mass="13824">MGPHGTRHGGPAIALVCDAPAIGRRLAQDLECLGGSLRSYPAGPATRDALCADPPDLVIAVVMARDPSALCLCQSVGQTEPFAATRLVVLQDTCREIDHRRARALGADASLPLPCDPAQLREAALRLLAEHA</sequence>
<evidence type="ECO:0000313" key="4">
    <source>
        <dbReference type="Proteomes" id="UP000245680"/>
    </source>
</evidence>
<dbReference type="Gene3D" id="3.40.50.2300">
    <property type="match status" value="1"/>
</dbReference>
<dbReference type="Proteomes" id="UP000245680">
    <property type="component" value="Unassembled WGS sequence"/>
</dbReference>
<proteinExistence type="predicted"/>
<accession>A0A2V2LLL9</accession>
<dbReference type="SUPFAM" id="SSF52172">
    <property type="entry name" value="CheY-like"/>
    <property type="match status" value="1"/>
</dbReference>
<organism evidence="3 4">
    <name type="scientific">Meridianimarinicoccus roseus</name>
    <dbReference type="NCBI Taxonomy" id="2072018"/>
    <lineage>
        <taxon>Bacteria</taxon>
        <taxon>Pseudomonadati</taxon>
        <taxon>Pseudomonadota</taxon>
        <taxon>Alphaproteobacteria</taxon>
        <taxon>Rhodobacterales</taxon>
        <taxon>Paracoccaceae</taxon>
        <taxon>Meridianimarinicoccus</taxon>
    </lineage>
</organism>